<feature type="transmembrane region" description="Helical" evidence="7">
    <location>
        <begin position="40"/>
        <end position="61"/>
    </location>
</feature>
<evidence type="ECO:0000256" key="3">
    <source>
        <dbReference type="ARBA" id="ARBA00022692"/>
    </source>
</evidence>
<feature type="region of interest" description="Disordered" evidence="6">
    <location>
        <begin position="143"/>
        <end position="167"/>
    </location>
</feature>
<evidence type="ECO:0000256" key="4">
    <source>
        <dbReference type="ARBA" id="ARBA00022989"/>
    </source>
</evidence>
<sequence>MSHTPFTDSPVVTTTVRLLSPFVLTFGLFTMFHGTTSVGGGFQGGVVAAAMVITVAFALGFAPTANWIDARALGALVASGVVVFGVVALAGLAFGGAFLQLDVLPIPNATVYATEAIEVGIGATVGAVIVVLFVRIGEGNTETTETVSADSARPPHGSDASEEARGE</sequence>
<evidence type="ECO:0000256" key="5">
    <source>
        <dbReference type="ARBA" id="ARBA00023136"/>
    </source>
</evidence>
<gene>
    <name evidence="9" type="ORF">ACFPJ5_15805</name>
</gene>
<feature type="transmembrane region" description="Helical" evidence="7">
    <location>
        <begin position="111"/>
        <end position="134"/>
    </location>
</feature>
<keyword evidence="2" id="KW-1003">Cell membrane</keyword>
<dbReference type="InterPro" id="IPR007182">
    <property type="entry name" value="MnhB"/>
</dbReference>
<protein>
    <submittedName>
        <fullName evidence="9">MnhB domain-containing protein</fullName>
    </submittedName>
</protein>
<comment type="subcellular location">
    <subcellularLocation>
        <location evidence="1">Cell membrane</location>
        <topology evidence="1">Multi-pass membrane protein</topology>
    </subcellularLocation>
</comment>
<feature type="domain" description="Na+/H+ antiporter MnhB subunit-related protein" evidence="8">
    <location>
        <begin position="11"/>
        <end position="130"/>
    </location>
</feature>
<evidence type="ECO:0000256" key="7">
    <source>
        <dbReference type="SAM" id="Phobius"/>
    </source>
</evidence>
<accession>A0ABD5RES9</accession>
<dbReference type="PANTHER" id="PTHR33932">
    <property type="entry name" value="NA(+)/H(+) ANTIPORTER SUBUNIT B"/>
    <property type="match status" value="1"/>
</dbReference>
<dbReference type="PANTHER" id="PTHR33932:SF4">
    <property type="entry name" value="NA(+)_H(+) ANTIPORTER SUBUNIT B"/>
    <property type="match status" value="1"/>
</dbReference>
<name>A0ABD5RES9_9EURY</name>
<evidence type="ECO:0000256" key="1">
    <source>
        <dbReference type="ARBA" id="ARBA00004651"/>
    </source>
</evidence>
<dbReference type="NCBIfam" id="NF009160">
    <property type="entry name" value="PRK12505.1"/>
    <property type="match status" value="1"/>
</dbReference>
<feature type="transmembrane region" description="Helical" evidence="7">
    <location>
        <begin position="12"/>
        <end position="34"/>
    </location>
</feature>
<evidence type="ECO:0000313" key="10">
    <source>
        <dbReference type="Proteomes" id="UP001596201"/>
    </source>
</evidence>
<reference evidence="9 10" key="1">
    <citation type="journal article" date="2019" name="Int. J. Syst. Evol. Microbiol.">
        <title>The Global Catalogue of Microorganisms (GCM) 10K type strain sequencing project: providing services to taxonomists for standard genome sequencing and annotation.</title>
        <authorList>
            <consortium name="The Broad Institute Genomics Platform"/>
            <consortium name="The Broad Institute Genome Sequencing Center for Infectious Disease"/>
            <person name="Wu L."/>
            <person name="Ma J."/>
        </authorList>
    </citation>
    <scope>NUCLEOTIDE SEQUENCE [LARGE SCALE GENOMIC DNA]</scope>
    <source>
        <strain evidence="9 10">CGMCC 1.12237</strain>
    </source>
</reference>
<keyword evidence="3 7" id="KW-0812">Transmembrane</keyword>
<dbReference type="GO" id="GO:0005886">
    <property type="term" value="C:plasma membrane"/>
    <property type="evidence" value="ECO:0007669"/>
    <property type="project" value="UniProtKB-SubCell"/>
</dbReference>
<evidence type="ECO:0000259" key="8">
    <source>
        <dbReference type="Pfam" id="PF04039"/>
    </source>
</evidence>
<dbReference type="EMBL" id="JBHSKX010000002">
    <property type="protein sequence ID" value="MFC5368395.1"/>
    <property type="molecule type" value="Genomic_DNA"/>
</dbReference>
<feature type="transmembrane region" description="Helical" evidence="7">
    <location>
        <begin position="73"/>
        <end position="99"/>
    </location>
</feature>
<keyword evidence="5 7" id="KW-0472">Membrane</keyword>
<comment type="caution">
    <text evidence="9">The sequence shown here is derived from an EMBL/GenBank/DDBJ whole genome shotgun (WGS) entry which is preliminary data.</text>
</comment>
<keyword evidence="4 7" id="KW-1133">Transmembrane helix</keyword>
<proteinExistence type="predicted"/>
<evidence type="ECO:0000256" key="6">
    <source>
        <dbReference type="SAM" id="MobiDB-lite"/>
    </source>
</evidence>
<dbReference type="RefSeq" id="WP_227230672.1">
    <property type="nucleotide sequence ID" value="NZ_JAJCVJ010000002.1"/>
</dbReference>
<evidence type="ECO:0000313" key="9">
    <source>
        <dbReference type="EMBL" id="MFC5368395.1"/>
    </source>
</evidence>
<dbReference type="Pfam" id="PF04039">
    <property type="entry name" value="MnhB"/>
    <property type="match status" value="1"/>
</dbReference>
<evidence type="ECO:0000256" key="2">
    <source>
        <dbReference type="ARBA" id="ARBA00022475"/>
    </source>
</evidence>
<dbReference type="Proteomes" id="UP001596201">
    <property type="component" value="Unassembled WGS sequence"/>
</dbReference>
<organism evidence="9 10">
    <name type="scientific">Salinirubrum litoreum</name>
    <dbReference type="NCBI Taxonomy" id="1126234"/>
    <lineage>
        <taxon>Archaea</taxon>
        <taxon>Methanobacteriati</taxon>
        <taxon>Methanobacteriota</taxon>
        <taxon>Stenosarchaea group</taxon>
        <taxon>Halobacteria</taxon>
        <taxon>Halobacteriales</taxon>
        <taxon>Haloferacaceae</taxon>
        <taxon>Salinirubrum</taxon>
    </lineage>
</organism>
<keyword evidence="10" id="KW-1185">Reference proteome</keyword>
<dbReference type="AlphaFoldDB" id="A0ABD5RES9"/>
<dbReference type="InterPro" id="IPR050622">
    <property type="entry name" value="CPA3_antiporter_subunitB"/>
</dbReference>